<feature type="domain" description="PIN" evidence="1">
    <location>
        <begin position="4"/>
        <end position="124"/>
    </location>
</feature>
<protein>
    <submittedName>
        <fullName evidence="2">PIN domain-containing protein</fullName>
    </submittedName>
</protein>
<dbReference type="InterPro" id="IPR029060">
    <property type="entry name" value="PIN-like_dom_sf"/>
</dbReference>
<dbReference type="Proteomes" id="UP000230055">
    <property type="component" value="Unassembled WGS sequence"/>
</dbReference>
<dbReference type="Pfam" id="PF01850">
    <property type="entry name" value="PIN"/>
    <property type="match status" value="1"/>
</dbReference>
<reference evidence="3" key="1">
    <citation type="submission" date="2017-09" db="EMBL/GenBank/DDBJ databases">
        <title>Depth-based differentiation of microbial function through sediment-hosted aquifers and enrichment of novel symbionts in the deep terrestrial subsurface.</title>
        <authorList>
            <person name="Probst A.J."/>
            <person name="Ladd B."/>
            <person name="Jarett J.K."/>
            <person name="Geller-Mcgrath D.E."/>
            <person name="Sieber C.M.K."/>
            <person name="Emerson J.B."/>
            <person name="Anantharaman K."/>
            <person name="Thomas B.C."/>
            <person name="Malmstrom R."/>
            <person name="Stieglmeier M."/>
            <person name="Klingl A."/>
            <person name="Woyke T."/>
            <person name="Ryan C.M."/>
            <person name="Banfield J.F."/>
        </authorList>
    </citation>
    <scope>NUCLEOTIDE SEQUENCE [LARGE SCALE GENOMIC DNA]</scope>
</reference>
<organism evidence="2 3">
    <name type="scientific">Candidatus Nealsonbacteria bacterium CG_4_10_14_0_8_um_filter_35_10</name>
    <dbReference type="NCBI Taxonomy" id="1974683"/>
    <lineage>
        <taxon>Bacteria</taxon>
        <taxon>Candidatus Nealsoniibacteriota</taxon>
    </lineage>
</organism>
<evidence type="ECO:0000313" key="2">
    <source>
        <dbReference type="EMBL" id="PIY90706.1"/>
    </source>
</evidence>
<accession>A0A2M7R7C5</accession>
<dbReference type="InterPro" id="IPR002716">
    <property type="entry name" value="PIN_dom"/>
</dbReference>
<gene>
    <name evidence="2" type="ORF">COY72_02100</name>
</gene>
<dbReference type="EMBL" id="PFLX01000053">
    <property type="protein sequence ID" value="PIY90706.1"/>
    <property type="molecule type" value="Genomic_DNA"/>
</dbReference>
<dbReference type="SUPFAM" id="SSF88723">
    <property type="entry name" value="PIN domain-like"/>
    <property type="match status" value="1"/>
</dbReference>
<proteinExistence type="predicted"/>
<dbReference type="AlphaFoldDB" id="A0A2M7R7C5"/>
<evidence type="ECO:0000259" key="1">
    <source>
        <dbReference type="Pfam" id="PF01850"/>
    </source>
</evidence>
<name>A0A2M7R7C5_9BACT</name>
<sequence length="146" mass="17387">MKVYLDNSVLNRPFDNSEITINRLETEILFWIIDLIKKDKIILVNSAMIEYENSLNPFPERKIFIEEILKLSKSFQELNLNIKKLAKILSEKFKTEFIDALHIASAQFARVDFFITSDYNLIKKYKGELKVISPRQFLQEYEKYKN</sequence>
<comment type="caution">
    <text evidence="2">The sequence shown here is derived from an EMBL/GenBank/DDBJ whole genome shotgun (WGS) entry which is preliminary data.</text>
</comment>
<evidence type="ECO:0000313" key="3">
    <source>
        <dbReference type="Proteomes" id="UP000230055"/>
    </source>
</evidence>